<protein>
    <recommendedName>
        <fullName evidence="3">Maturase K</fullName>
    </recommendedName>
</protein>
<accession>A0ABP0THN2</accession>
<evidence type="ECO:0008006" key="3">
    <source>
        <dbReference type="Google" id="ProtNLM"/>
    </source>
</evidence>
<gene>
    <name evidence="1" type="ORF">CSSPTR1EN2_LOCUS3699</name>
</gene>
<keyword evidence="2" id="KW-1185">Reference proteome</keyword>
<dbReference type="EMBL" id="OZ019903">
    <property type="protein sequence ID" value="CAK9196887.1"/>
    <property type="molecule type" value="Genomic_DNA"/>
</dbReference>
<evidence type="ECO:0000313" key="1">
    <source>
        <dbReference type="EMBL" id="CAK9196887.1"/>
    </source>
</evidence>
<sequence length="97" mass="10954">MGVNAKTEVLELISMLKFHIRFLWHIDLKDSEDLASSSKYHLQVLRLSLQQSARRLRCVNIKCSTISEYPGGLPGALSSIQSHQMKSQCLAISDAYF</sequence>
<reference evidence="1" key="1">
    <citation type="submission" date="2024-02" db="EMBL/GenBank/DDBJ databases">
        <authorList>
            <consortium name="ELIXIR-Norway"/>
            <consortium name="Elixir Norway"/>
        </authorList>
    </citation>
    <scope>NUCLEOTIDE SEQUENCE</scope>
</reference>
<dbReference type="Proteomes" id="UP001497512">
    <property type="component" value="Chromosome 11"/>
</dbReference>
<proteinExistence type="predicted"/>
<name>A0ABP0THN2_9BRYO</name>
<organism evidence="1 2">
    <name type="scientific">Sphagnum troendelagicum</name>
    <dbReference type="NCBI Taxonomy" id="128251"/>
    <lineage>
        <taxon>Eukaryota</taxon>
        <taxon>Viridiplantae</taxon>
        <taxon>Streptophyta</taxon>
        <taxon>Embryophyta</taxon>
        <taxon>Bryophyta</taxon>
        <taxon>Sphagnophytina</taxon>
        <taxon>Sphagnopsida</taxon>
        <taxon>Sphagnales</taxon>
        <taxon>Sphagnaceae</taxon>
        <taxon>Sphagnum</taxon>
    </lineage>
</organism>
<evidence type="ECO:0000313" key="2">
    <source>
        <dbReference type="Proteomes" id="UP001497512"/>
    </source>
</evidence>